<dbReference type="EMBL" id="BMIH01000002">
    <property type="protein sequence ID" value="GGB25984.1"/>
    <property type="molecule type" value="Genomic_DNA"/>
</dbReference>
<feature type="chain" id="PRO_5036745264" description="PEP-CTERM protein-sorting domain-containing protein" evidence="1">
    <location>
        <begin position="24"/>
        <end position="398"/>
    </location>
</feature>
<reference evidence="2" key="2">
    <citation type="submission" date="2020-09" db="EMBL/GenBank/DDBJ databases">
        <authorList>
            <person name="Sun Q."/>
            <person name="Zhou Y."/>
        </authorList>
    </citation>
    <scope>NUCLEOTIDE SEQUENCE</scope>
    <source>
        <strain evidence="2">CGMCC 1.15330</strain>
    </source>
</reference>
<organism evidence="2 3">
    <name type="scientific">Sphingomonas metalli</name>
    <dbReference type="NCBI Taxonomy" id="1779358"/>
    <lineage>
        <taxon>Bacteria</taxon>
        <taxon>Pseudomonadati</taxon>
        <taxon>Pseudomonadota</taxon>
        <taxon>Alphaproteobacteria</taxon>
        <taxon>Sphingomonadales</taxon>
        <taxon>Sphingomonadaceae</taxon>
        <taxon>Sphingomonas</taxon>
    </lineage>
</organism>
<evidence type="ECO:0000313" key="2">
    <source>
        <dbReference type="EMBL" id="GGB25984.1"/>
    </source>
</evidence>
<dbReference type="Proteomes" id="UP000623067">
    <property type="component" value="Unassembled WGS sequence"/>
</dbReference>
<comment type="caution">
    <text evidence="2">The sequence shown here is derived from an EMBL/GenBank/DDBJ whole genome shotgun (WGS) entry which is preliminary data.</text>
</comment>
<dbReference type="SUPFAM" id="SSF55486">
    <property type="entry name" value="Metalloproteases ('zincins'), catalytic domain"/>
    <property type="match status" value="1"/>
</dbReference>
<protein>
    <recommendedName>
        <fullName evidence="4">PEP-CTERM protein-sorting domain-containing protein</fullName>
    </recommendedName>
</protein>
<dbReference type="NCBIfam" id="NF038122">
    <property type="entry name" value="metallo_LGF"/>
    <property type="match status" value="1"/>
</dbReference>
<name>A0A916T2P2_9SPHN</name>
<evidence type="ECO:0008006" key="4">
    <source>
        <dbReference type="Google" id="ProtNLM"/>
    </source>
</evidence>
<dbReference type="InterPro" id="IPR024079">
    <property type="entry name" value="MetalloPept_cat_dom_sf"/>
</dbReference>
<dbReference type="PROSITE" id="PS51257">
    <property type="entry name" value="PROKAR_LIPOPROTEIN"/>
    <property type="match status" value="1"/>
</dbReference>
<dbReference type="AlphaFoldDB" id="A0A916T2P2"/>
<dbReference type="NCBIfam" id="NF035944">
    <property type="entry name" value="PEPxxWA-CTERM"/>
    <property type="match status" value="1"/>
</dbReference>
<evidence type="ECO:0000313" key="3">
    <source>
        <dbReference type="Proteomes" id="UP000623067"/>
    </source>
</evidence>
<feature type="signal peptide" evidence="1">
    <location>
        <begin position="1"/>
        <end position="23"/>
    </location>
</feature>
<dbReference type="Gene3D" id="3.40.390.10">
    <property type="entry name" value="Collagenase (Catalytic Domain)"/>
    <property type="match status" value="1"/>
</dbReference>
<evidence type="ECO:0000256" key="1">
    <source>
        <dbReference type="SAM" id="SignalP"/>
    </source>
</evidence>
<sequence length="398" mass="42165">MGMRHAICAAALTAACCASPAAALTFDLVDYNGSVRGTPAEQGFRIATQYWSSVLTNDVTVRLEIGYNALAAGVIGSTGSTRYGVTTADIYEQLAVTGNSRLDAIARDNMMPLTYAGGLQAITSGYRDATTKVGIDTTTRVFDADDSANNLTMGVNGATLKALGYTGFNPLSRDAQVNFSSNFAFDFDPSDGITAGRMDFIGVAIHEIGHALGFTSGVDIYDNPANAAANINGSNYIFTTLDLFRYSQDPTNALSGDAPVLDLAVGSPAYFSIDGGRTQLFGNSLFSTGRNFGDRQQASHFKDLGGCTNQIGIMDPNFCYAQMGEITATDLAAFDAMGWNLNFDVLANPNYLATSASIFASFVPEPQSWALMITGFAMMGAALRARPRRRTVTFAVAN</sequence>
<reference evidence="2" key="1">
    <citation type="journal article" date="2014" name="Int. J. Syst. Evol. Microbiol.">
        <title>Complete genome sequence of Corynebacterium casei LMG S-19264T (=DSM 44701T), isolated from a smear-ripened cheese.</title>
        <authorList>
            <consortium name="US DOE Joint Genome Institute (JGI-PGF)"/>
            <person name="Walter F."/>
            <person name="Albersmeier A."/>
            <person name="Kalinowski J."/>
            <person name="Ruckert C."/>
        </authorList>
    </citation>
    <scope>NUCLEOTIDE SEQUENCE</scope>
    <source>
        <strain evidence="2">CGMCC 1.15330</strain>
    </source>
</reference>
<gene>
    <name evidence="2" type="ORF">GCM10011380_14460</name>
</gene>
<proteinExistence type="predicted"/>
<accession>A0A916T2P2</accession>
<keyword evidence="3" id="KW-1185">Reference proteome</keyword>
<keyword evidence="1" id="KW-0732">Signal</keyword>
<dbReference type="GO" id="GO:0008237">
    <property type="term" value="F:metallopeptidase activity"/>
    <property type="evidence" value="ECO:0007669"/>
    <property type="project" value="InterPro"/>
</dbReference>